<dbReference type="PANTHER" id="PTHR31354">
    <property type="entry name" value="OS01G0793500 PROTEIN"/>
    <property type="match status" value="1"/>
</dbReference>
<keyword evidence="1" id="KW-0732">Signal</keyword>
<comment type="caution">
    <text evidence="2">The sequence shown here is derived from an EMBL/GenBank/DDBJ whole genome shotgun (WGS) entry which is preliminary data.</text>
</comment>
<keyword evidence="3" id="KW-1185">Reference proteome</keyword>
<reference evidence="2" key="1">
    <citation type="journal article" date="2022" name="bioRxiv">
        <title>Genomics of Preaxostyla Flagellates Illuminates Evolutionary Transitions and the Path Towards Mitochondrial Loss.</title>
        <authorList>
            <person name="Novak L.V.F."/>
            <person name="Treitli S.C."/>
            <person name="Pyrih J."/>
            <person name="Halakuc P."/>
            <person name="Pipaliya S.V."/>
            <person name="Vacek V."/>
            <person name="Brzon O."/>
            <person name="Soukal P."/>
            <person name="Eme L."/>
            <person name="Dacks J.B."/>
            <person name="Karnkowska A."/>
            <person name="Elias M."/>
            <person name="Hampl V."/>
        </authorList>
    </citation>
    <scope>NUCLEOTIDE SEQUENCE</scope>
    <source>
        <strain evidence="2">RCP-MX</strain>
    </source>
</reference>
<name>A0ABQ8UPM6_9EUKA</name>
<proteinExistence type="predicted"/>
<protein>
    <submittedName>
        <fullName evidence="2">Uncharacterized protein</fullName>
    </submittedName>
</protein>
<evidence type="ECO:0000313" key="2">
    <source>
        <dbReference type="EMBL" id="KAJ4459662.1"/>
    </source>
</evidence>
<dbReference type="PANTHER" id="PTHR31354:SF2">
    <property type="entry name" value="OS01G0793500 PROTEIN"/>
    <property type="match status" value="1"/>
</dbReference>
<evidence type="ECO:0000256" key="1">
    <source>
        <dbReference type="SAM" id="SignalP"/>
    </source>
</evidence>
<evidence type="ECO:0000313" key="3">
    <source>
        <dbReference type="Proteomes" id="UP001141327"/>
    </source>
</evidence>
<dbReference type="SUPFAM" id="SSF54001">
    <property type="entry name" value="Cysteine proteinases"/>
    <property type="match status" value="1"/>
</dbReference>
<sequence length="542" mass="61489">MSRAFVALLLVALVTASKYPTKTRDFCPAHVTHTTFLGDGNSFSEVESCNEPFDWTVPHPPRANKNSIHSRGENGDPFAALPEWMGNIPATSSKPLQWKGRCFQQASAYLKVDNDGFTIVVDLANPKTFTCQEIVLFTTPARFVFHDFIMRGHHEIRVKGWEDADEKEDVTEVGSPVFVLMENILPSLMDVYNLYKTFHTISNATAAELVKFHKSYFDYAFKPRTLGLLDIPDSAVHSGDVFALHVMTPHETFDWLLTGSHSGHVAVAVVYQGKTYVMETTDATFLGGPPFGFHLTPFQQWKAIYASQGYEIAWLPIRRELSALIDKNMDRVMKWYYDHVMPFIVPSFGSTAIDTPNDNFPPPLNGETFLTLSTIYSQYDLAYMRTLMLDAINMRFVQYFNTSPCDNLHCAWERAFQFNVTLPEVVALPEVDGWRYEKGPSIVCAGLVSWVMRMGGVFEFDFNAGEQDPKDVIQWGIYETDWTDRPKVCYGSTQLPNEVPYCQIAGKWALELPEYNSVKPYPHMNDHCGASPPTYHRFPETC</sequence>
<feature type="signal peptide" evidence="1">
    <location>
        <begin position="1"/>
        <end position="16"/>
    </location>
</feature>
<dbReference type="InterPro" id="IPR038765">
    <property type="entry name" value="Papain-like_cys_pep_sf"/>
</dbReference>
<gene>
    <name evidence="2" type="ORF">PAPYR_4412</name>
</gene>
<organism evidence="2 3">
    <name type="scientific">Paratrimastix pyriformis</name>
    <dbReference type="NCBI Taxonomy" id="342808"/>
    <lineage>
        <taxon>Eukaryota</taxon>
        <taxon>Metamonada</taxon>
        <taxon>Preaxostyla</taxon>
        <taxon>Paratrimastigidae</taxon>
        <taxon>Paratrimastix</taxon>
    </lineage>
</organism>
<accession>A0ABQ8UPM6</accession>
<dbReference type="Proteomes" id="UP001141327">
    <property type="component" value="Unassembled WGS sequence"/>
</dbReference>
<feature type="chain" id="PRO_5045475311" evidence="1">
    <location>
        <begin position="17"/>
        <end position="542"/>
    </location>
</feature>
<dbReference type="EMBL" id="JAPMOS010000018">
    <property type="protein sequence ID" value="KAJ4459662.1"/>
    <property type="molecule type" value="Genomic_DNA"/>
</dbReference>